<proteinExistence type="predicted"/>
<keyword evidence="2" id="KW-1185">Reference proteome</keyword>
<reference evidence="1 2" key="1">
    <citation type="submission" date="2024-10" db="EMBL/GenBank/DDBJ databases">
        <title>The Natural Products Discovery Center: Release of the First 8490 Sequenced Strains for Exploring Actinobacteria Biosynthetic Diversity.</title>
        <authorList>
            <person name="Kalkreuter E."/>
            <person name="Kautsar S.A."/>
            <person name="Yang D."/>
            <person name="Bader C.D."/>
            <person name="Teijaro C.N."/>
            <person name="Fluegel L."/>
            <person name="Davis C.M."/>
            <person name="Simpson J.R."/>
            <person name="Lauterbach L."/>
            <person name="Steele A.D."/>
            <person name="Gui C."/>
            <person name="Meng S."/>
            <person name="Li G."/>
            <person name="Viehrig K."/>
            <person name="Ye F."/>
            <person name="Su P."/>
            <person name="Kiefer A.F."/>
            <person name="Nichols A."/>
            <person name="Cepeda A.J."/>
            <person name="Yan W."/>
            <person name="Fan B."/>
            <person name="Jiang Y."/>
            <person name="Adhikari A."/>
            <person name="Zheng C.-J."/>
            <person name="Schuster L."/>
            <person name="Cowan T.M."/>
            <person name="Smanski M.J."/>
            <person name="Chevrette M.G."/>
            <person name="De Carvalho L.P.S."/>
            <person name="Shen B."/>
        </authorList>
    </citation>
    <scope>NUCLEOTIDE SEQUENCE [LARGE SCALE GENOMIC DNA]</scope>
    <source>
        <strain evidence="1 2">NPDC021253</strain>
    </source>
</reference>
<evidence type="ECO:0000313" key="2">
    <source>
        <dbReference type="Proteomes" id="UP001611075"/>
    </source>
</evidence>
<organism evidence="1 2">
    <name type="scientific">Micromonospora rubida</name>
    <dbReference type="NCBI Taxonomy" id="2697657"/>
    <lineage>
        <taxon>Bacteria</taxon>
        <taxon>Bacillati</taxon>
        <taxon>Actinomycetota</taxon>
        <taxon>Actinomycetes</taxon>
        <taxon>Micromonosporales</taxon>
        <taxon>Micromonosporaceae</taxon>
        <taxon>Micromonospora</taxon>
    </lineage>
</organism>
<dbReference type="Proteomes" id="UP001611075">
    <property type="component" value="Unassembled WGS sequence"/>
</dbReference>
<name>A0ABW7SL63_9ACTN</name>
<protein>
    <recommendedName>
        <fullName evidence="3">GyrI-like small molecule binding domain-containing protein</fullName>
    </recommendedName>
</protein>
<gene>
    <name evidence="1" type="ORF">ACH4OY_13200</name>
</gene>
<dbReference type="RefSeq" id="WP_396679225.1">
    <property type="nucleotide sequence ID" value="NZ_JBIRPU010000007.1"/>
</dbReference>
<evidence type="ECO:0008006" key="3">
    <source>
        <dbReference type="Google" id="ProtNLM"/>
    </source>
</evidence>
<evidence type="ECO:0000313" key="1">
    <source>
        <dbReference type="EMBL" id="MFI0793629.1"/>
    </source>
</evidence>
<accession>A0ABW7SL63</accession>
<sequence length="172" mass="18744">MAVRLSAVEMLVSPSFAVFWLHSRTQGYLDEMSASGRQADAEDIGFAGSTVAVRTVTDAASVRVAVEVWNRRPLLLGDEPPFEYAVEGEVELGDGQWCIDESHDPAVRAGLVLPGGAGRYGVRVTAYHQQRVAELIEEHAEDFVSAMAAVKALSATEGERYRLQLWPVGRGR</sequence>
<dbReference type="EMBL" id="JBIRPU010000007">
    <property type="protein sequence ID" value="MFI0793629.1"/>
    <property type="molecule type" value="Genomic_DNA"/>
</dbReference>
<comment type="caution">
    <text evidence="1">The sequence shown here is derived from an EMBL/GenBank/DDBJ whole genome shotgun (WGS) entry which is preliminary data.</text>
</comment>